<organism evidence="3 4">
    <name type="scientific">Brockia lithotrophica</name>
    <dbReference type="NCBI Taxonomy" id="933949"/>
    <lineage>
        <taxon>Bacteria</taxon>
        <taxon>Bacillati</taxon>
        <taxon>Bacillota</taxon>
        <taxon>Bacilli</taxon>
        <taxon>Bacillales</taxon>
        <taxon>Bacillales Family X. Incertae Sedis</taxon>
        <taxon>Brockia</taxon>
    </lineage>
</organism>
<comment type="caution">
    <text evidence="3">The sequence shown here is derived from an EMBL/GenBank/DDBJ whole genome shotgun (WGS) entry which is preliminary data.</text>
</comment>
<evidence type="ECO:0000259" key="2">
    <source>
        <dbReference type="Pfam" id="PF07670"/>
    </source>
</evidence>
<feature type="domain" description="Nucleoside transporter/FeoB GTPase Gate" evidence="2">
    <location>
        <begin position="42"/>
        <end position="155"/>
    </location>
</feature>
<protein>
    <submittedName>
        <fullName evidence="3">Spore maturation protein A</fullName>
    </submittedName>
</protein>
<name>A0A2T5G624_9BACL</name>
<dbReference type="AlphaFoldDB" id="A0A2T5G624"/>
<feature type="transmembrane region" description="Helical" evidence="1">
    <location>
        <begin position="38"/>
        <end position="58"/>
    </location>
</feature>
<dbReference type="Pfam" id="PF07670">
    <property type="entry name" value="Gate"/>
    <property type="match status" value="1"/>
</dbReference>
<sequence>MIHTVWIGLFLVGIVYAALTGNIAHVSTALFEGAQEGLNVAFSLLGILTLWMGILNVARKAGLLDALARLLRPLIRLLFPDVPRGHAAEGYLLANIAANLLGMGNAATPFGIKAMQELDKLNPEKGRATRPMITLLALNTASVSLFPTTVIGIRAAAGAAQPADILPAVVLASFLGSAVAVLVDRFYQWREGP</sequence>
<dbReference type="Proteomes" id="UP000244016">
    <property type="component" value="Unassembled WGS sequence"/>
</dbReference>
<evidence type="ECO:0000256" key="1">
    <source>
        <dbReference type="SAM" id="Phobius"/>
    </source>
</evidence>
<keyword evidence="1" id="KW-0812">Transmembrane</keyword>
<evidence type="ECO:0000313" key="4">
    <source>
        <dbReference type="Proteomes" id="UP000244016"/>
    </source>
</evidence>
<dbReference type="InterPro" id="IPR011642">
    <property type="entry name" value="Gate_dom"/>
</dbReference>
<accession>A0A2T5G624</accession>
<reference evidence="3 4" key="1">
    <citation type="submission" date="2017-08" db="EMBL/GenBank/DDBJ databases">
        <title>Burning lignite coal seam in the remote Altai Mountains harbors a hydrogen-driven thermophilic microbial community.</title>
        <authorList>
            <person name="Kadnikov V.V."/>
            <person name="Mardanov A.V."/>
            <person name="Ivasenko D."/>
            <person name="Beletsky A.V."/>
            <person name="Karnachuk O.V."/>
            <person name="Ravin N.V."/>
        </authorList>
    </citation>
    <scope>NUCLEOTIDE SEQUENCE [LARGE SCALE GENOMIC DNA]</scope>
    <source>
        <strain evidence="3">AL31</strain>
    </source>
</reference>
<keyword evidence="1" id="KW-1133">Transmembrane helix</keyword>
<feature type="transmembrane region" description="Helical" evidence="1">
    <location>
        <begin position="6"/>
        <end position="26"/>
    </location>
</feature>
<feature type="transmembrane region" description="Helical" evidence="1">
    <location>
        <begin position="133"/>
        <end position="153"/>
    </location>
</feature>
<feature type="transmembrane region" description="Helical" evidence="1">
    <location>
        <begin position="165"/>
        <end position="183"/>
    </location>
</feature>
<evidence type="ECO:0000313" key="3">
    <source>
        <dbReference type="EMBL" id="PTQ51628.1"/>
    </source>
</evidence>
<dbReference type="EMBL" id="PEBW01000004">
    <property type="protein sequence ID" value="PTQ51628.1"/>
    <property type="molecule type" value="Genomic_DNA"/>
</dbReference>
<proteinExistence type="predicted"/>
<keyword evidence="1" id="KW-0472">Membrane</keyword>
<gene>
    <name evidence="3" type="ORF">BLITH_1266</name>
</gene>